<dbReference type="RefSeq" id="WP_126914251.1">
    <property type="nucleotide sequence ID" value="NZ_CP034587.1"/>
</dbReference>
<dbReference type="EMBL" id="CP034587">
    <property type="protein sequence ID" value="AZQ71698.1"/>
    <property type="molecule type" value="Genomic_DNA"/>
</dbReference>
<proteinExistence type="predicted"/>
<evidence type="ECO:0000256" key="1">
    <source>
        <dbReference type="SAM" id="Phobius"/>
    </source>
</evidence>
<dbReference type="Proteomes" id="UP000267900">
    <property type="component" value="Chromosome"/>
</dbReference>
<keyword evidence="3" id="KW-1185">Reference proteome</keyword>
<dbReference type="AlphaFoldDB" id="A0A3Q9FV47"/>
<evidence type="ECO:0000313" key="3">
    <source>
        <dbReference type="Proteomes" id="UP000267900"/>
    </source>
</evidence>
<feature type="transmembrane region" description="Helical" evidence="1">
    <location>
        <begin position="47"/>
        <end position="69"/>
    </location>
</feature>
<evidence type="ECO:0000313" key="2">
    <source>
        <dbReference type="EMBL" id="AZQ71698.1"/>
    </source>
</evidence>
<sequence length="80" mass="8606">MPRTNTPMPKVVRALLMAVGVLVIGVGAVLLFVWHTHIVDRTGAYRLMAGLALRAAEAAVLYGGSWLVVRGWNGGPRPRT</sequence>
<gene>
    <name evidence="2" type="ORF">EKH77_11150</name>
</gene>
<feature type="transmembrane region" description="Helical" evidence="1">
    <location>
        <begin position="12"/>
        <end position="35"/>
    </location>
</feature>
<keyword evidence="1" id="KW-1133">Transmembrane helix</keyword>
<name>A0A3Q9FV47_STRLT</name>
<keyword evidence="1" id="KW-0812">Transmembrane</keyword>
<accession>A0A3Q9FV47</accession>
<protein>
    <submittedName>
        <fullName evidence="2">Uncharacterized protein</fullName>
    </submittedName>
</protein>
<organism evidence="2 3">
    <name type="scientific">Streptomyces luteoverticillatus</name>
    <name type="common">Streptoverticillium luteoverticillatus</name>
    <dbReference type="NCBI Taxonomy" id="66425"/>
    <lineage>
        <taxon>Bacteria</taxon>
        <taxon>Bacillati</taxon>
        <taxon>Actinomycetota</taxon>
        <taxon>Actinomycetes</taxon>
        <taxon>Kitasatosporales</taxon>
        <taxon>Streptomycetaceae</taxon>
        <taxon>Streptomyces</taxon>
    </lineage>
</organism>
<reference evidence="2 3" key="1">
    <citation type="submission" date="2018-12" db="EMBL/GenBank/DDBJ databases">
        <title>The whole draft genome of Streptomyce luteoverticillatus CGMCC 15060.</title>
        <authorList>
            <person name="Feng Z."/>
            <person name="Chen G."/>
            <person name="Zhang J."/>
            <person name="Zhu H."/>
            <person name="Yu X."/>
            <person name="Zhang W."/>
            <person name="Zhang X."/>
        </authorList>
    </citation>
    <scope>NUCLEOTIDE SEQUENCE [LARGE SCALE GENOMIC DNA]</scope>
    <source>
        <strain evidence="2 3">CGMCC 15060</strain>
    </source>
</reference>
<keyword evidence="1" id="KW-0472">Membrane</keyword>